<evidence type="ECO:0000313" key="3">
    <source>
        <dbReference type="EMBL" id="TQM11159.1"/>
    </source>
</evidence>
<dbReference type="InterPro" id="IPR058593">
    <property type="entry name" value="ARB_07466-like_C"/>
</dbReference>
<gene>
    <name evidence="3" type="ORF">FB558_3712</name>
</gene>
<evidence type="ECO:0000256" key="1">
    <source>
        <dbReference type="SAM" id="Phobius"/>
    </source>
</evidence>
<dbReference type="RefSeq" id="WP_142055072.1">
    <property type="nucleotide sequence ID" value="NZ_VFPA01000002.1"/>
</dbReference>
<name>A0A543DPC1_9PSEU</name>
<dbReference type="InterPro" id="IPR023346">
    <property type="entry name" value="Lysozyme-like_dom_sf"/>
</dbReference>
<protein>
    <recommendedName>
        <fullName evidence="2">ARB-07466-like C-terminal domain-containing protein</fullName>
    </recommendedName>
</protein>
<sequence length="378" mass="39557">MTSPGRLGILGTGLVALMIAPVLIVGLLIGGVAVTQPSETTANTSALPAGAARLIPELERVLNARCPELPLPFAAAHINAESGWNPHAYNPQGRAAGLYQFQEPTWISAGGASWDTAPPPAEADVFHPVRHLEIAVPWLCANLQLVRTHLADSGKPVDPLDALLVCHIAGCSRVTGSASGIPTAGEAGCDSGCAETITSYIDRVRIQAQQLAATPVPVVLDGLPTPTPFTGTTNGCTAPDPSSTGCLTPATRHALEQLLHAFGAPGAGAPIRSFTCWDAHAWNPSSDHPRGRACDFFPGQAGVFPEGAELANGWRIAGWLRTHATALQVRYIIWQGRIWSPSSPDADGWGRPYTGGGIYDTNDATGGHYDHVHLSVRG</sequence>
<keyword evidence="1" id="KW-0472">Membrane</keyword>
<dbReference type="AlphaFoldDB" id="A0A543DPC1"/>
<dbReference type="OrthoDB" id="2989771at2"/>
<evidence type="ECO:0000313" key="4">
    <source>
        <dbReference type="Proteomes" id="UP000315677"/>
    </source>
</evidence>
<dbReference type="Proteomes" id="UP000315677">
    <property type="component" value="Unassembled WGS sequence"/>
</dbReference>
<keyword evidence="1" id="KW-0812">Transmembrane</keyword>
<feature type="transmembrane region" description="Helical" evidence="1">
    <location>
        <begin position="7"/>
        <end position="34"/>
    </location>
</feature>
<dbReference type="EMBL" id="VFPA01000002">
    <property type="protein sequence ID" value="TQM11159.1"/>
    <property type="molecule type" value="Genomic_DNA"/>
</dbReference>
<keyword evidence="4" id="KW-1185">Reference proteome</keyword>
<dbReference type="Gene3D" id="1.10.530.10">
    <property type="match status" value="1"/>
</dbReference>
<dbReference type="SUPFAM" id="SSF53955">
    <property type="entry name" value="Lysozyme-like"/>
    <property type="match status" value="1"/>
</dbReference>
<organism evidence="3 4">
    <name type="scientific">Pseudonocardia kunmingensis</name>
    <dbReference type="NCBI Taxonomy" id="630975"/>
    <lineage>
        <taxon>Bacteria</taxon>
        <taxon>Bacillati</taxon>
        <taxon>Actinomycetota</taxon>
        <taxon>Actinomycetes</taxon>
        <taxon>Pseudonocardiales</taxon>
        <taxon>Pseudonocardiaceae</taxon>
        <taxon>Pseudonocardia</taxon>
    </lineage>
</organism>
<accession>A0A543DPC1</accession>
<evidence type="ECO:0000259" key="2">
    <source>
        <dbReference type="Pfam" id="PF26571"/>
    </source>
</evidence>
<dbReference type="Pfam" id="PF26571">
    <property type="entry name" value="VldE"/>
    <property type="match status" value="1"/>
</dbReference>
<proteinExistence type="predicted"/>
<keyword evidence="1" id="KW-1133">Transmembrane helix</keyword>
<reference evidence="3 4" key="1">
    <citation type="submission" date="2019-06" db="EMBL/GenBank/DDBJ databases">
        <title>Sequencing the genomes of 1000 actinobacteria strains.</title>
        <authorList>
            <person name="Klenk H.-P."/>
        </authorList>
    </citation>
    <scope>NUCLEOTIDE SEQUENCE [LARGE SCALE GENOMIC DNA]</scope>
    <source>
        <strain evidence="3 4">DSM 45301</strain>
    </source>
</reference>
<feature type="domain" description="ARB-07466-like C-terminal" evidence="2">
    <location>
        <begin position="244"/>
        <end position="359"/>
    </location>
</feature>
<comment type="caution">
    <text evidence="3">The sequence shown here is derived from an EMBL/GenBank/DDBJ whole genome shotgun (WGS) entry which is preliminary data.</text>
</comment>